<dbReference type="Gene3D" id="3.30.300.30">
    <property type="match status" value="1"/>
</dbReference>
<dbReference type="InterPro" id="IPR020845">
    <property type="entry name" value="AMP-binding_CS"/>
</dbReference>
<evidence type="ECO:0000259" key="3">
    <source>
        <dbReference type="Pfam" id="PF22818"/>
    </source>
</evidence>
<reference evidence="4 5" key="1">
    <citation type="submission" date="2021-10" db="EMBL/GenBank/DDBJ databases">
        <authorList>
            <person name="Chen M."/>
        </authorList>
    </citation>
    <scope>NUCLEOTIDE SEQUENCE [LARGE SCALE GENOMIC DNA]</scope>
    <source>
        <strain evidence="4 5">H3-26</strain>
    </source>
</reference>
<dbReference type="Gene3D" id="3.40.50.12780">
    <property type="entry name" value="N-terminal domain of ligase-like"/>
    <property type="match status" value="1"/>
</dbReference>
<dbReference type="SUPFAM" id="SSF54637">
    <property type="entry name" value="Thioesterase/thiol ester dehydrase-isomerase"/>
    <property type="match status" value="1"/>
</dbReference>
<gene>
    <name evidence="4" type="ORF">LG219_03400</name>
</gene>
<keyword evidence="5" id="KW-1185">Reference proteome</keyword>
<name>A0ABS8BI88_9NEIS</name>
<sequence length="567" mass="62268">MDTAPAYSHQTMINKWLDCNTPAYDFALQQGRLIRSSEFSAHVAALAHTLAMQNEREISLFCRDAYWFAVALYAAWQTDKIVHLPGDETRINATPATLRLADEPQWGLVIAALCEPSALKPRALQPYAPHTCQLVIYTSGSSGEPKAIHKTLQQLLTEVRALESLFGAQVADSLLLATVSQQHLYGLLFRIIWPVSFGRVFAAEAAFFPEQLFAMSLAANKVSWIASPAHYKRLTEQQPWAATRPHLAALFSSAGVLNAEVAQRIAQSSGIPISEIFGSSETGGVAWRQQPNAWQALPNVALRINATGALEICSAHLFPQQWTTMDDAANISADGTFTLLGRLDRIAKIEEQRIALATVEHALQHLPEVTDAAVFAAETEGRQGLNAVVVLNAAGITLLAQRGKTALIKQLKQHLIGDIERVAIPRHWRFAAALPINAQGKTTPAALQPLFASPSLLPQTLAFKQEGEQCQLQLLITADIAYFAGHFPNLPILPGVAQIHWAAQFAREYFAIQGVFSHMEVIKFQQIIRPNTLLTLQLTWDEARQRVTFAFTSEQGSHSSGRLVFSA</sequence>
<dbReference type="SUPFAM" id="SSF56801">
    <property type="entry name" value="Acetyl-CoA synthetase-like"/>
    <property type="match status" value="1"/>
</dbReference>
<dbReference type="Pfam" id="PF00501">
    <property type="entry name" value="AMP-binding"/>
    <property type="match status" value="1"/>
</dbReference>
<dbReference type="InterPro" id="IPR029069">
    <property type="entry name" value="HotDog_dom_sf"/>
</dbReference>
<dbReference type="InterPro" id="IPR025110">
    <property type="entry name" value="AMP-bd_C"/>
</dbReference>
<evidence type="ECO:0000313" key="5">
    <source>
        <dbReference type="Proteomes" id="UP001198034"/>
    </source>
</evidence>
<comment type="caution">
    <text evidence="4">The sequence shown here is derived from an EMBL/GenBank/DDBJ whole genome shotgun (WGS) entry which is preliminary data.</text>
</comment>
<dbReference type="Pfam" id="PF22818">
    <property type="entry name" value="ApeI-like"/>
    <property type="match status" value="1"/>
</dbReference>
<dbReference type="Gene3D" id="3.10.129.10">
    <property type="entry name" value="Hotdog Thioesterase"/>
    <property type="match status" value="1"/>
</dbReference>
<feature type="domain" description="AMP-dependent synthetase/ligase" evidence="1">
    <location>
        <begin position="115"/>
        <end position="300"/>
    </location>
</feature>
<dbReference type="InterPro" id="IPR054545">
    <property type="entry name" value="ApeI-like"/>
</dbReference>
<dbReference type="PROSITE" id="PS00455">
    <property type="entry name" value="AMP_BINDING"/>
    <property type="match status" value="1"/>
</dbReference>
<feature type="domain" description="AMP-binding enzyme C-terminal" evidence="2">
    <location>
        <begin position="359"/>
        <end position="441"/>
    </location>
</feature>
<dbReference type="RefSeq" id="WP_226763130.1">
    <property type="nucleotide sequence ID" value="NZ_JAJAWG010000001.1"/>
</dbReference>
<proteinExistence type="predicted"/>
<evidence type="ECO:0000259" key="2">
    <source>
        <dbReference type="Pfam" id="PF13193"/>
    </source>
</evidence>
<dbReference type="Pfam" id="PF13193">
    <property type="entry name" value="AMP-binding_C"/>
    <property type="match status" value="1"/>
</dbReference>
<dbReference type="PANTHER" id="PTHR45398">
    <property type="match status" value="1"/>
</dbReference>
<organism evidence="4 5">
    <name type="scientific">Deefgea salmonis</name>
    <dbReference type="NCBI Taxonomy" id="2875502"/>
    <lineage>
        <taxon>Bacteria</taxon>
        <taxon>Pseudomonadati</taxon>
        <taxon>Pseudomonadota</taxon>
        <taxon>Betaproteobacteria</taxon>
        <taxon>Neisseriales</taxon>
        <taxon>Chitinibacteraceae</taxon>
        <taxon>Deefgea</taxon>
    </lineage>
</organism>
<accession>A0ABS8BI88</accession>
<evidence type="ECO:0000313" key="4">
    <source>
        <dbReference type="EMBL" id="MCB5195337.1"/>
    </source>
</evidence>
<evidence type="ECO:0000259" key="1">
    <source>
        <dbReference type="Pfam" id="PF00501"/>
    </source>
</evidence>
<dbReference type="EMBL" id="JAJAWG010000001">
    <property type="protein sequence ID" value="MCB5195337.1"/>
    <property type="molecule type" value="Genomic_DNA"/>
</dbReference>
<feature type="domain" description="ApeI dehydratase-like" evidence="3">
    <location>
        <begin position="465"/>
        <end position="562"/>
    </location>
</feature>
<protein>
    <submittedName>
        <fullName evidence="4">AMP-binding protein</fullName>
    </submittedName>
</protein>
<dbReference type="InterPro" id="IPR045851">
    <property type="entry name" value="AMP-bd_C_sf"/>
</dbReference>
<dbReference type="InterPro" id="IPR000873">
    <property type="entry name" value="AMP-dep_synth/lig_dom"/>
</dbReference>
<dbReference type="PANTHER" id="PTHR45398:SF1">
    <property type="entry name" value="ENZYME, PUTATIVE (JCVI)-RELATED"/>
    <property type="match status" value="1"/>
</dbReference>
<dbReference type="InterPro" id="IPR042099">
    <property type="entry name" value="ANL_N_sf"/>
</dbReference>
<dbReference type="Proteomes" id="UP001198034">
    <property type="component" value="Unassembled WGS sequence"/>
</dbReference>